<evidence type="ECO:0000313" key="7">
    <source>
        <dbReference type="EMBL" id="CAD9034937.1"/>
    </source>
</evidence>
<keyword evidence="3" id="KW-1133">Transmembrane helix</keyword>
<dbReference type="GO" id="GO:0042391">
    <property type="term" value="P:regulation of membrane potential"/>
    <property type="evidence" value="ECO:0007669"/>
    <property type="project" value="TreeGrafter"/>
</dbReference>
<organism evidence="7">
    <name type="scientific">Eutreptiella gymnastica</name>
    <dbReference type="NCBI Taxonomy" id="73025"/>
    <lineage>
        <taxon>Eukaryota</taxon>
        <taxon>Discoba</taxon>
        <taxon>Euglenozoa</taxon>
        <taxon>Euglenida</taxon>
        <taxon>Spirocuta</taxon>
        <taxon>Euglenophyceae</taxon>
        <taxon>Eutreptiales</taxon>
        <taxon>Eutreptiaceae</taxon>
        <taxon>Eutreptiella</taxon>
    </lineage>
</organism>
<reference evidence="7" key="1">
    <citation type="submission" date="2021-01" db="EMBL/GenBank/DDBJ databases">
        <authorList>
            <person name="Corre E."/>
            <person name="Pelletier E."/>
            <person name="Niang G."/>
            <person name="Scheremetjew M."/>
            <person name="Finn R."/>
            <person name="Kale V."/>
            <person name="Holt S."/>
            <person name="Cochrane G."/>
            <person name="Meng A."/>
            <person name="Brown T."/>
            <person name="Cohen L."/>
        </authorList>
    </citation>
    <scope>NUCLEOTIDE SEQUENCE</scope>
    <source>
        <strain evidence="7">NIES-381</strain>
    </source>
</reference>
<name>A0A7S1NQQ4_9EUGL</name>
<dbReference type="PANTHER" id="PTHR10217">
    <property type="entry name" value="VOLTAGE AND LIGAND GATED POTASSIUM CHANNEL"/>
    <property type="match status" value="1"/>
</dbReference>
<evidence type="ECO:0000256" key="5">
    <source>
        <dbReference type="SAM" id="MobiDB-lite"/>
    </source>
</evidence>
<feature type="domain" description="Ion transport" evidence="6">
    <location>
        <begin position="150"/>
        <end position="289"/>
    </location>
</feature>
<dbReference type="Gene3D" id="1.10.287.70">
    <property type="match status" value="1"/>
</dbReference>
<evidence type="ECO:0000256" key="2">
    <source>
        <dbReference type="ARBA" id="ARBA00022692"/>
    </source>
</evidence>
<dbReference type="GO" id="GO:0005249">
    <property type="term" value="F:voltage-gated potassium channel activity"/>
    <property type="evidence" value="ECO:0007669"/>
    <property type="project" value="TreeGrafter"/>
</dbReference>
<comment type="subcellular location">
    <subcellularLocation>
        <location evidence="1">Membrane</location>
        <topology evidence="1">Multi-pass membrane protein</topology>
    </subcellularLocation>
</comment>
<dbReference type="PANTHER" id="PTHR10217:SF435">
    <property type="entry name" value="POTASSIUM VOLTAGE-GATED CHANNEL PROTEIN EAG"/>
    <property type="match status" value="1"/>
</dbReference>
<evidence type="ECO:0000256" key="1">
    <source>
        <dbReference type="ARBA" id="ARBA00004141"/>
    </source>
</evidence>
<evidence type="ECO:0000259" key="6">
    <source>
        <dbReference type="Pfam" id="PF00520"/>
    </source>
</evidence>
<keyword evidence="2" id="KW-0812">Transmembrane</keyword>
<dbReference type="InterPro" id="IPR050818">
    <property type="entry name" value="KCNH_animal-type"/>
</dbReference>
<dbReference type="SUPFAM" id="SSF81324">
    <property type="entry name" value="Voltage-gated potassium channels"/>
    <property type="match status" value="1"/>
</dbReference>
<evidence type="ECO:0000256" key="3">
    <source>
        <dbReference type="ARBA" id="ARBA00022989"/>
    </source>
</evidence>
<dbReference type="Pfam" id="PF00520">
    <property type="entry name" value="Ion_trans"/>
    <property type="match status" value="1"/>
</dbReference>
<sequence length="316" mass="35618">MPIANLMMLQVGERQDIWDDAEGDQPDDRDASPRCHLDPHYPDHHSHSDPPSAGTSPGTDLHRHPSALGRTRVSLVSPDPPRSPVGDGANSGQGRDRKNGSTQSYTQKPLGMKAAVNANKAVLRVKRQVDAKTDAKSHWFILLPDSRARTVWDMLQVIILLYVSVSVPIRVCMEAPAMGGWYVLDLFVDLYFYIDILLNCITGYYNRTILILNLSMIMKRYVKSWLLVDILSIMPIDMALRVAQGTFVCSFDVSCPDVMPEQGGTGQLFRLFKVLRLIRLVKLLRILRIGRMFEAHQQKLIQFEGVLPIIKHVPPR</sequence>
<dbReference type="GO" id="GO:0005886">
    <property type="term" value="C:plasma membrane"/>
    <property type="evidence" value="ECO:0007669"/>
    <property type="project" value="TreeGrafter"/>
</dbReference>
<accession>A0A7S1NQQ4</accession>
<proteinExistence type="predicted"/>
<feature type="compositionally biased region" description="Basic and acidic residues" evidence="5">
    <location>
        <begin position="26"/>
        <end position="48"/>
    </location>
</feature>
<gene>
    <name evidence="7" type="ORF">EGYM00392_LOCUS46090</name>
</gene>
<dbReference type="InterPro" id="IPR005821">
    <property type="entry name" value="Ion_trans_dom"/>
</dbReference>
<protein>
    <recommendedName>
        <fullName evidence="6">Ion transport domain-containing protein</fullName>
    </recommendedName>
</protein>
<feature type="region of interest" description="Disordered" evidence="5">
    <location>
        <begin position="16"/>
        <end position="110"/>
    </location>
</feature>
<keyword evidence="4" id="KW-0472">Membrane</keyword>
<dbReference type="EMBL" id="HBGA01124860">
    <property type="protein sequence ID" value="CAD9034937.1"/>
    <property type="molecule type" value="Transcribed_RNA"/>
</dbReference>
<dbReference type="AlphaFoldDB" id="A0A7S1NQQ4"/>
<evidence type="ECO:0000256" key="4">
    <source>
        <dbReference type="ARBA" id="ARBA00023136"/>
    </source>
</evidence>